<protein>
    <submittedName>
        <fullName evidence="5">Polyisoprenoid-binding protein</fullName>
    </submittedName>
</protein>
<dbReference type="Proteomes" id="UP000557842">
    <property type="component" value="Unassembled WGS sequence"/>
</dbReference>
<dbReference type="Gene3D" id="2.40.128.110">
    <property type="entry name" value="Lipid/polyisoprenoid-binding, YceI-like"/>
    <property type="match status" value="1"/>
</dbReference>
<keyword evidence="1" id="KW-0732">Signal</keyword>
<dbReference type="Proteomes" id="UP000535509">
    <property type="component" value="Unassembled WGS sequence"/>
</dbReference>
<dbReference type="GeneID" id="61063925"/>
<evidence type="ECO:0000313" key="4">
    <source>
        <dbReference type="EMBL" id="EAI8858337.1"/>
    </source>
</evidence>
<evidence type="ECO:0000259" key="2">
    <source>
        <dbReference type="SMART" id="SM00867"/>
    </source>
</evidence>
<evidence type="ECO:0000256" key="1">
    <source>
        <dbReference type="SAM" id="SignalP"/>
    </source>
</evidence>
<evidence type="ECO:0000313" key="7">
    <source>
        <dbReference type="Proteomes" id="UP000535509"/>
    </source>
</evidence>
<dbReference type="InterPro" id="IPR036761">
    <property type="entry name" value="TTHA0802/YceI-like_sf"/>
</dbReference>
<evidence type="ECO:0000313" key="3">
    <source>
        <dbReference type="EMBL" id="EAI5408196.1"/>
    </source>
</evidence>
<dbReference type="PANTHER" id="PTHR34406">
    <property type="entry name" value="PROTEIN YCEI"/>
    <property type="match status" value="1"/>
</dbReference>
<evidence type="ECO:0000313" key="8">
    <source>
        <dbReference type="Proteomes" id="UP000557842"/>
    </source>
</evidence>
<dbReference type="PANTHER" id="PTHR34406:SF1">
    <property type="entry name" value="PROTEIN YCEI"/>
    <property type="match status" value="1"/>
</dbReference>
<dbReference type="EMBL" id="AABQDW010000009">
    <property type="protein sequence ID" value="EAI5408196.1"/>
    <property type="molecule type" value="Genomic_DNA"/>
</dbReference>
<feature type="chain" id="PRO_5044621684" evidence="1">
    <location>
        <begin position="22"/>
        <end position="188"/>
    </location>
</feature>
<dbReference type="InterPro" id="IPR007372">
    <property type="entry name" value="Lipid/polyisoprenoid-bd_YceI"/>
</dbReference>
<dbReference type="Pfam" id="PF04264">
    <property type="entry name" value="YceI"/>
    <property type="match status" value="1"/>
</dbReference>
<gene>
    <name evidence="5" type="ORF">AAH17_02390</name>
    <name evidence="6" type="ORF">AAH24_05345</name>
    <name evidence="3" type="ORF">BVH53_05725</name>
    <name evidence="4" type="ORF">CX802_00545</name>
</gene>
<dbReference type="AlphaFoldDB" id="A0A5L4H6J7"/>
<evidence type="ECO:0000313" key="5">
    <source>
        <dbReference type="EMBL" id="EAK0452513.1"/>
    </source>
</evidence>
<feature type="domain" description="Lipid/polyisoprenoid-binding YceI-like" evidence="2">
    <location>
        <begin position="23"/>
        <end position="186"/>
    </location>
</feature>
<dbReference type="OMA" id="HPMVKKQ"/>
<name>A0A5L4H6J7_CAMFE</name>
<keyword evidence="7" id="KW-1185">Reference proteome</keyword>
<dbReference type="EMBL" id="AABTCC010000001">
    <property type="protein sequence ID" value="EAI8858337.1"/>
    <property type="molecule type" value="Genomic_DNA"/>
</dbReference>
<dbReference type="EMBL" id="AACCXK010000003">
    <property type="protein sequence ID" value="EAK0452513.1"/>
    <property type="molecule type" value="Genomic_DNA"/>
</dbReference>
<feature type="signal peptide" evidence="1">
    <location>
        <begin position="1"/>
        <end position="21"/>
    </location>
</feature>
<dbReference type="EMBL" id="AACCXM010000003">
    <property type="protein sequence ID" value="EAK0468790.1"/>
    <property type="molecule type" value="Genomic_DNA"/>
</dbReference>
<dbReference type="SMART" id="SM00867">
    <property type="entry name" value="YceI"/>
    <property type="match status" value="1"/>
</dbReference>
<sequence>MTKRIFGSALCAMLLVGFANAANYDIDVTHSSTNFKIKHLSVSNVTGSFDKFSGIVDIENGIPKKIDAIINVDSINTSNTARDNHLKQADFFDIAKFPEMKFVMTEFKKDGDNEGKIIGNLTIKNVTKPVTLNYEFGGQSKNQKGIQIVGFSLEGKIKRSDFSFAPDTSTLTLGDEIKINIEVEAAAK</sequence>
<comment type="caution">
    <text evidence="5">The sequence shown here is derived from an EMBL/GenBank/DDBJ whole genome shotgun (WGS) entry which is preliminary data.</text>
</comment>
<dbReference type="SUPFAM" id="SSF101874">
    <property type="entry name" value="YceI-like"/>
    <property type="match status" value="1"/>
</dbReference>
<reference evidence="5 8" key="1">
    <citation type="submission" date="2018-05" db="EMBL/GenBank/DDBJ databases">
        <authorList>
            <consortium name="PulseNet: The National Subtyping Network for Foodborne Disease Surveillance"/>
            <person name="Tarr C.L."/>
            <person name="Trees E."/>
            <person name="Katz L.S."/>
            <person name="Carleton-Romer H.A."/>
            <person name="Stroika S."/>
            <person name="Kucerova Z."/>
            <person name="Roache K.F."/>
            <person name="Sabol A.L."/>
            <person name="Besser J."/>
            <person name="Gerner-Smidt P."/>
        </authorList>
    </citation>
    <scope>NUCLEOTIDE SEQUENCE</scope>
    <source>
        <strain evidence="5">2014D-0197</strain>
        <strain evidence="3 8">2016D-0221</strain>
        <strain evidence="6">D4313</strain>
        <strain evidence="4 7">PNUSAC001503</strain>
    </source>
</reference>
<organism evidence="5">
    <name type="scientific">Campylobacter fetus</name>
    <dbReference type="NCBI Taxonomy" id="196"/>
    <lineage>
        <taxon>Bacteria</taxon>
        <taxon>Pseudomonadati</taxon>
        <taxon>Campylobacterota</taxon>
        <taxon>Epsilonproteobacteria</taxon>
        <taxon>Campylobacterales</taxon>
        <taxon>Campylobacteraceae</taxon>
        <taxon>Campylobacter</taxon>
    </lineage>
</organism>
<accession>A0A5L4H6J7</accession>
<dbReference type="RefSeq" id="WP_002848064.1">
    <property type="nucleotide sequence ID" value="NZ_AABUZP020000066.1"/>
</dbReference>
<evidence type="ECO:0000313" key="6">
    <source>
        <dbReference type="EMBL" id="EAK0468790.1"/>
    </source>
</evidence>
<proteinExistence type="predicted"/>